<dbReference type="Gene3D" id="1.20.120.220">
    <property type="entry name" value="ATP synthase, F0 complex, subunit A"/>
    <property type="match status" value="1"/>
</dbReference>
<dbReference type="SUPFAM" id="SSF81336">
    <property type="entry name" value="F1F0 ATP synthase subunit A"/>
    <property type="match status" value="1"/>
</dbReference>
<gene>
    <name evidence="15" type="primary">atp6</name>
</gene>
<keyword evidence="6" id="KW-0138">CF(0)</keyword>
<dbReference type="GO" id="GO:0005743">
    <property type="term" value="C:mitochondrial inner membrane"/>
    <property type="evidence" value="ECO:0007669"/>
    <property type="project" value="UniProtKB-SubCell"/>
</dbReference>
<keyword evidence="11 14" id="KW-0472">Membrane</keyword>
<evidence type="ECO:0000256" key="14">
    <source>
        <dbReference type="SAM" id="Phobius"/>
    </source>
</evidence>
<dbReference type="InterPro" id="IPR035908">
    <property type="entry name" value="F0_ATP_A_sf"/>
</dbReference>
<dbReference type="InterPro" id="IPR000568">
    <property type="entry name" value="ATP_synth_F0_asu"/>
</dbReference>
<evidence type="ECO:0000256" key="6">
    <source>
        <dbReference type="ARBA" id="ARBA00022547"/>
    </source>
</evidence>
<dbReference type="PRINTS" id="PR00123">
    <property type="entry name" value="ATPASEA"/>
</dbReference>
<evidence type="ECO:0000256" key="3">
    <source>
        <dbReference type="ARBA" id="ARBA00006810"/>
    </source>
</evidence>
<keyword evidence="12" id="KW-0066">ATP synthesis</keyword>
<evidence type="ECO:0000256" key="12">
    <source>
        <dbReference type="ARBA" id="ARBA00023310"/>
    </source>
</evidence>
<comment type="function">
    <text evidence="1">Mitochondrial membrane ATP synthase (F(1)F(0) ATP synthase or Complex V) produces ATP from ADP in the presence of a proton gradient across the membrane which is generated by electron transport complexes of the respiratory chain. F-type ATPases consist of two structural domains, F(1) - containing the extramembraneous catalytic core and F(0) - containing the membrane proton channel, linked together by a central stalk and a peripheral stalk. During catalysis, ATP synthesis in the catalytic domain of F(1) is coupled via a rotary mechanism of the central stalk subunits to proton translocation. Key component of the proton channel; it may play a direct role in the translocation of protons across the membrane.</text>
</comment>
<feature type="transmembrane region" description="Helical" evidence="14">
    <location>
        <begin position="184"/>
        <end position="208"/>
    </location>
</feature>
<evidence type="ECO:0000256" key="5">
    <source>
        <dbReference type="ARBA" id="ARBA00022448"/>
    </source>
</evidence>
<evidence type="ECO:0000256" key="10">
    <source>
        <dbReference type="ARBA" id="ARBA00023065"/>
    </source>
</evidence>
<feature type="transmembrane region" description="Helical" evidence="14">
    <location>
        <begin position="123"/>
        <end position="142"/>
    </location>
</feature>
<keyword evidence="7 14" id="KW-0812">Transmembrane</keyword>
<reference evidence="15" key="1">
    <citation type="submission" date="2015-09" db="EMBL/GenBank/DDBJ databases">
        <title>Staphyliniformia phylogenetics from de novo mitogenomic assemblies.</title>
        <authorList>
            <person name="Favreau E.A."/>
            <person name="Linard B."/>
            <person name="Vogler A.P."/>
        </authorList>
    </citation>
    <scope>NUCLEOTIDE SEQUENCE</scope>
</reference>
<keyword evidence="9 14" id="KW-1133">Transmembrane helix</keyword>
<dbReference type="EMBL" id="KT780688">
    <property type="protein sequence ID" value="ALO71072.1"/>
    <property type="molecule type" value="Genomic_DNA"/>
</dbReference>
<evidence type="ECO:0000256" key="1">
    <source>
        <dbReference type="ARBA" id="ARBA00002070"/>
    </source>
</evidence>
<evidence type="ECO:0000256" key="8">
    <source>
        <dbReference type="ARBA" id="ARBA00022781"/>
    </source>
</evidence>
<feature type="transmembrane region" description="Helical" evidence="14">
    <location>
        <begin position="15"/>
        <end position="33"/>
    </location>
</feature>
<proteinExistence type="inferred from homology"/>
<dbReference type="PANTHER" id="PTHR11410:SF0">
    <property type="entry name" value="ATP SYNTHASE SUBUNIT A"/>
    <property type="match status" value="1"/>
</dbReference>
<evidence type="ECO:0000313" key="15">
    <source>
        <dbReference type="EMBL" id="ALO71072.1"/>
    </source>
</evidence>
<evidence type="ECO:0000256" key="4">
    <source>
        <dbReference type="ARBA" id="ARBA00011648"/>
    </source>
</evidence>
<evidence type="ECO:0000256" key="13">
    <source>
        <dbReference type="RuleBase" id="RU004450"/>
    </source>
</evidence>
<comment type="subcellular location">
    <subcellularLocation>
        <location evidence="2">Membrane</location>
        <topology evidence="2">Multi-pass membrane protein</topology>
    </subcellularLocation>
    <subcellularLocation>
        <location evidence="13">Mitochondrion inner membrane</location>
        <topology evidence="13">Multi-pass membrane protein</topology>
    </subcellularLocation>
</comment>
<geneLocation type="mitochondrion" evidence="15"/>
<protein>
    <recommendedName>
        <fullName evidence="13">ATP synthase subunit a</fullName>
    </recommendedName>
</protein>
<dbReference type="Pfam" id="PF00119">
    <property type="entry name" value="ATP-synt_A"/>
    <property type="match status" value="1"/>
</dbReference>
<comment type="subunit">
    <text evidence="4">F-type ATPases have 2 components, CF(1) - the catalytic core - and CF(0) - the membrane proton channel. CF(1) has five subunits: alpha(3), beta(3), gamma(1), delta(1), epsilon(1). CF(0) has three main subunits: a, b and c.</text>
</comment>
<dbReference type="CDD" id="cd00310">
    <property type="entry name" value="ATP-synt_Fo_a_6"/>
    <property type="match status" value="1"/>
</dbReference>
<dbReference type="GO" id="GO:0046933">
    <property type="term" value="F:proton-transporting ATP synthase activity, rotational mechanism"/>
    <property type="evidence" value="ECO:0007669"/>
    <property type="project" value="TreeGrafter"/>
</dbReference>
<dbReference type="PROSITE" id="PS00449">
    <property type="entry name" value="ATPASE_A"/>
    <property type="match status" value="1"/>
</dbReference>
<evidence type="ECO:0000256" key="11">
    <source>
        <dbReference type="ARBA" id="ARBA00023136"/>
    </source>
</evidence>
<dbReference type="AlphaFoldDB" id="A0A0S2M8N8"/>
<feature type="transmembrane region" description="Helical" evidence="14">
    <location>
        <begin position="154"/>
        <end position="172"/>
    </location>
</feature>
<dbReference type="GO" id="GO:0045259">
    <property type="term" value="C:proton-transporting ATP synthase complex"/>
    <property type="evidence" value="ECO:0007669"/>
    <property type="project" value="UniProtKB-KW"/>
</dbReference>
<feature type="transmembrane region" description="Helical" evidence="14">
    <location>
        <begin position="68"/>
        <end position="90"/>
    </location>
</feature>
<accession>A0A0S2M8N8</accession>
<evidence type="ECO:0000256" key="7">
    <source>
        <dbReference type="ARBA" id="ARBA00022692"/>
    </source>
</evidence>
<sequence>MMMNLFSSFDPSTNFINWLSTLIGLSFIPLIYWNSPSRWNMSWIFIINNLHKEFNILLNKKFNKGSTLIFISLFSMIFFNNFLGLFSYIFTSSSHMVMNLSLALPLWLSFMIFGWINNMNHMFTHLIPMGTPTILMPFMVYIETISNLIRPITLTVRLTANVIAGHLLLTLLSNTGLILSTKLLTFLIFIQLLLLLLELAVSIIQSYVFSILSTLYSKEIH</sequence>
<name>A0A0S2M8N8_9COLE</name>
<keyword evidence="15" id="KW-0496">Mitochondrion</keyword>
<evidence type="ECO:0000256" key="9">
    <source>
        <dbReference type="ARBA" id="ARBA00022989"/>
    </source>
</evidence>
<evidence type="ECO:0000256" key="2">
    <source>
        <dbReference type="ARBA" id="ARBA00004141"/>
    </source>
</evidence>
<dbReference type="PANTHER" id="PTHR11410">
    <property type="entry name" value="ATP SYNTHASE SUBUNIT A"/>
    <property type="match status" value="1"/>
</dbReference>
<dbReference type="InterPro" id="IPR045083">
    <property type="entry name" value="ATP_synth_F0_asu_bact/mt"/>
</dbReference>
<keyword evidence="10" id="KW-0406">Ion transport</keyword>
<dbReference type="InterPro" id="IPR023011">
    <property type="entry name" value="ATP_synth_F0_asu_AS"/>
</dbReference>
<feature type="transmembrane region" description="Helical" evidence="14">
    <location>
        <begin position="96"/>
        <end position="116"/>
    </location>
</feature>
<comment type="similarity">
    <text evidence="3">Belongs to the ATPase A chain family.</text>
</comment>
<dbReference type="NCBIfam" id="TIGR01131">
    <property type="entry name" value="ATP_synt_6_or_A"/>
    <property type="match status" value="1"/>
</dbReference>
<keyword evidence="8" id="KW-0375">Hydrogen ion transport</keyword>
<keyword evidence="5" id="KW-0813">Transport</keyword>
<organism evidence="15">
    <name type="scientific">Pselaphinae sp. 7 EF-2015</name>
    <dbReference type="NCBI Taxonomy" id="1756861"/>
    <lineage>
        <taxon>Eukaryota</taxon>
        <taxon>Metazoa</taxon>
        <taxon>Ecdysozoa</taxon>
        <taxon>Arthropoda</taxon>
        <taxon>Hexapoda</taxon>
        <taxon>Insecta</taxon>
        <taxon>Pterygota</taxon>
        <taxon>Neoptera</taxon>
        <taxon>Endopterygota</taxon>
        <taxon>Coleoptera</taxon>
        <taxon>Polyphaga</taxon>
        <taxon>Staphyliniformia</taxon>
        <taxon>Staphylinidae</taxon>
        <taxon>Omaliinae group</taxon>
        <taxon>Pselaphinae</taxon>
    </lineage>
</organism>